<dbReference type="OrthoDB" id="7875945at2"/>
<reference evidence="2" key="1">
    <citation type="journal article" date="2014" name="Stand. Genomic Sci.">
        <title>Genome sequence of the exopolysaccharide-producing Salipiger mucosus type strain (DSM 16094(T)), a moderately halophilic member of the Roseobacter clade.</title>
        <authorList>
            <person name="Riedel T."/>
            <person name="Spring S."/>
            <person name="Fiebig A."/>
            <person name="Petersen J."/>
            <person name="Kyrpides N.C."/>
            <person name="Goker M."/>
            <person name="Klenk H.P."/>
        </authorList>
    </citation>
    <scope>NUCLEOTIDE SEQUENCE [LARGE SCALE GENOMIC DNA]</scope>
    <source>
        <strain evidence="2">DSM 16094</strain>
    </source>
</reference>
<dbReference type="HOGENOM" id="CLU_2883327_0_0_5"/>
<name>S9QYU1_9RHOB</name>
<proteinExistence type="predicted"/>
<evidence type="ECO:0000313" key="2">
    <source>
        <dbReference type="Proteomes" id="UP000015347"/>
    </source>
</evidence>
<comment type="caution">
    <text evidence="1">The sequence shown here is derived from an EMBL/GenBank/DDBJ whole genome shotgun (WGS) entry which is preliminary data.</text>
</comment>
<organism evidence="1 2">
    <name type="scientific">Salipiger mucosus DSM 16094</name>
    <dbReference type="NCBI Taxonomy" id="1123237"/>
    <lineage>
        <taxon>Bacteria</taxon>
        <taxon>Pseudomonadati</taxon>
        <taxon>Pseudomonadota</taxon>
        <taxon>Alphaproteobacteria</taxon>
        <taxon>Rhodobacterales</taxon>
        <taxon>Roseobacteraceae</taxon>
        <taxon>Salipiger</taxon>
    </lineage>
</organism>
<sequence>MKSSSVPVAGIAAAAYFEKKDRRAWLAENPGKTSADYACEIAELPMEISLPDGVIPECEANLE</sequence>
<keyword evidence="2" id="KW-1185">Reference proteome</keyword>
<dbReference type="EMBL" id="APVH01000012">
    <property type="protein sequence ID" value="EPX84762.1"/>
    <property type="molecule type" value="Genomic_DNA"/>
</dbReference>
<dbReference type="AlphaFoldDB" id="S9QYU1"/>
<gene>
    <name evidence="1" type="ORF">Salmuc_01335</name>
</gene>
<dbReference type="RefSeq" id="WP_020042165.1">
    <property type="nucleotide sequence ID" value="NZ_KE557274.1"/>
</dbReference>
<dbReference type="Proteomes" id="UP000015347">
    <property type="component" value="Unassembled WGS sequence"/>
</dbReference>
<evidence type="ECO:0000313" key="1">
    <source>
        <dbReference type="EMBL" id="EPX84762.1"/>
    </source>
</evidence>
<protein>
    <submittedName>
        <fullName evidence="1">Uncharacterized protein</fullName>
    </submittedName>
</protein>
<accession>S9QYU1</accession>